<dbReference type="InterPro" id="IPR015168">
    <property type="entry name" value="SsuA/THI5"/>
</dbReference>
<dbReference type="AlphaFoldDB" id="A0A1C3EAF5"/>
<comment type="caution">
    <text evidence="2">The sequence shown here is derived from an EMBL/GenBank/DDBJ whole genome shotgun (WGS) entry which is preliminary data.</text>
</comment>
<name>A0A1C3EAF5_9PLAN</name>
<dbReference type="PANTHER" id="PTHR31528">
    <property type="entry name" value="4-AMINO-5-HYDROXYMETHYL-2-METHYLPYRIMIDINE PHOSPHATE SYNTHASE THI11-RELATED"/>
    <property type="match status" value="1"/>
</dbReference>
<dbReference type="STRING" id="1841610.A6X21_06085"/>
<dbReference type="Pfam" id="PF09084">
    <property type="entry name" value="NMT1"/>
    <property type="match status" value="1"/>
</dbReference>
<dbReference type="InterPro" id="IPR027939">
    <property type="entry name" value="NMT1/THI5"/>
</dbReference>
<sequence length="364" mass="39665">MNCLAENCSAENCGRGRLQMMSSRLGLGWMLCCALLLAGCPMNPANQAGEGAVKTTDGKTLTPVEITLNWFPEAEHGGFYAALVNGYFEEEGLAVTIKPGGPDIPVVQYVAAGQTQFGVDNADKLLLVRAQEADAVAILAPLQDSPRCIMVQAESGIKTFDDLAAKPKFTLAMNPGQPFAMYLQKKLDLSKVTVVPYGGSLVPFLTEKDFGTQAYNFSEPFNARKQNANPVNLMVSELGFNPYTSLLITSRELIEKNPELVQKVVRASLKGWRKYLDDPHGTNTYINSLNKEMGMDILDFGVETLKPLCEPARLPAGQLGKMDPAEWTKLSQQLVEIGALEANQSAPEKAYTTQFFEAATKPEK</sequence>
<keyword evidence="2" id="KW-0808">Transferase</keyword>
<protein>
    <submittedName>
        <fullName evidence="2">Myristoyl transferase</fullName>
    </submittedName>
</protein>
<dbReference type="SUPFAM" id="SSF53850">
    <property type="entry name" value="Periplasmic binding protein-like II"/>
    <property type="match status" value="1"/>
</dbReference>
<dbReference type="Proteomes" id="UP000094828">
    <property type="component" value="Unassembled WGS sequence"/>
</dbReference>
<organism evidence="2 3">
    <name type="scientific">Planctopirus hydrillae</name>
    <dbReference type="NCBI Taxonomy" id="1841610"/>
    <lineage>
        <taxon>Bacteria</taxon>
        <taxon>Pseudomonadati</taxon>
        <taxon>Planctomycetota</taxon>
        <taxon>Planctomycetia</taxon>
        <taxon>Planctomycetales</taxon>
        <taxon>Planctomycetaceae</taxon>
        <taxon>Planctopirus</taxon>
    </lineage>
</organism>
<dbReference type="GO" id="GO:0009228">
    <property type="term" value="P:thiamine biosynthetic process"/>
    <property type="evidence" value="ECO:0007669"/>
    <property type="project" value="InterPro"/>
</dbReference>
<evidence type="ECO:0000259" key="1">
    <source>
        <dbReference type="Pfam" id="PF09084"/>
    </source>
</evidence>
<dbReference type="PANTHER" id="PTHR31528:SF3">
    <property type="entry name" value="THIAMINE BIOSYNTHESIS PROTEIN HI_0357-RELATED"/>
    <property type="match status" value="1"/>
</dbReference>
<dbReference type="OrthoDB" id="9815602at2"/>
<reference evidence="2 3" key="1">
    <citation type="submission" date="2016-05" db="EMBL/GenBank/DDBJ databases">
        <title>Genomic and physiological characterization of Planctopirus sp. isolated from fresh water lake.</title>
        <authorList>
            <person name="Subhash Y."/>
            <person name="Ramana C."/>
        </authorList>
    </citation>
    <scope>NUCLEOTIDE SEQUENCE [LARGE SCALE GENOMIC DNA]</scope>
    <source>
        <strain evidence="2 3">JC280</strain>
    </source>
</reference>
<feature type="domain" description="SsuA/THI5-like" evidence="1">
    <location>
        <begin position="74"/>
        <end position="280"/>
    </location>
</feature>
<accession>A0A1C3EAF5</accession>
<gene>
    <name evidence="2" type="ORF">A6X21_06085</name>
</gene>
<dbReference type="EMBL" id="LYDR01000113">
    <property type="protein sequence ID" value="ODA30190.1"/>
    <property type="molecule type" value="Genomic_DNA"/>
</dbReference>
<evidence type="ECO:0000313" key="3">
    <source>
        <dbReference type="Proteomes" id="UP000094828"/>
    </source>
</evidence>
<evidence type="ECO:0000313" key="2">
    <source>
        <dbReference type="EMBL" id="ODA30190.1"/>
    </source>
</evidence>
<proteinExistence type="predicted"/>
<dbReference type="Gene3D" id="3.40.190.10">
    <property type="entry name" value="Periplasmic binding protein-like II"/>
    <property type="match status" value="2"/>
</dbReference>
<keyword evidence="3" id="KW-1185">Reference proteome</keyword>
<dbReference type="GO" id="GO:0016740">
    <property type="term" value="F:transferase activity"/>
    <property type="evidence" value="ECO:0007669"/>
    <property type="project" value="UniProtKB-KW"/>
</dbReference>